<accession>A0A443QG32</accession>
<feature type="transmembrane region" description="Helical" evidence="9">
    <location>
        <begin position="475"/>
        <end position="495"/>
    </location>
</feature>
<dbReference type="InterPro" id="IPR046342">
    <property type="entry name" value="CBS_dom_sf"/>
</dbReference>
<dbReference type="Pfam" id="PF00654">
    <property type="entry name" value="Voltage_CLC"/>
    <property type="match status" value="1"/>
</dbReference>
<feature type="transmembrane region" description="Helical" evidence="9">
    <location>
        <begin position="282"/>
        <end position="303"/>
    </location>
</feature>
<evidence type="ECO:0000256" key="9">
    <source>
        <dbReference type="SAM" id="Phobius"/>
    </source>
</evidence>
<dbReference type="OrthoDB" id="4564at2759"/>
<feature type="transmembrane region" description="Helical" evidence="9">
    <location>
        <begin position="203"/>
        <end position="227"/>
    </location>
</feature>
<protein>
    <submittedName>
        <fullName evidence="10">Chloride channel protein 2-like protein</fullName>
    </submittedName>
</protein>
<name>A0A443QG32_9ACAR</name>
<dbReference type="SUPFAM" id="SSF54631">
    <property type="entry name" value="CBS-domain pair"/>
    <property type="match status" value="1"/>
</dbReference>
<dbReference type="Gene3D" id="3.10.580.10">
    <property type="entry name" value="CBS-domain"/>
    <property type="match status" value="1"/>
</dbReference>
<keyword evidence="5 9" id="KW-1133">Transmembrane helix</keyword>
<evidence type="ECO:0000256" key="6">
    <source>
        <dbReference type="ARBA" id="ARBA00023065"/>
    </source>
</evidence>
<reference evidence="10 11" key="1">
    <citation type="journal article" date="2018" name="Gigascience">
        <title>Genomes of trombidid mites reveal novel predicted allergens and laterally-transferred genes associated with secondary metabolism.</title>
        <authorList>
            <person name="Dong X."/>
            <person name="Chaisiri K."/>
            <person name="Xia D."/>
            <person name="Armstrong S.D."/>
            <person name="Fang Y."/>
            <person name="Donnelly M.J."/>
            <person name="Kadowaki T."/>
            <person name="McGarry J.W."/>
            <person name="Darby A.C."/>
            <person name="Makepeace B.L."/>
        </authorList>
    </citation>
    <scope>NUCLEOTIDE SEQUENCE [LARGE SCALE GENOMIC DNA]</scope>
    <source>
        <strain evidence="10">UoL-WK</strain>
    </source>
</reference>
<dbReference type="PANTHER" id="PTHR45720">
    <property type="entry name" value="CHLORIDE CHANNEL PROTEIN 2"/>
    <property type="match status" value="1"/>
</dbReference>
<dbReference type="PRINTS" id="PR00762">
    <property type="entry name" value="CLCHANNEL"/>
</dbReference>
<evidence type="ECO:0000256" key="5">
    <source>
        <dbReference type="ARBA" id="ARBA00022989"/>
    </source>
</evidence>
<evidence type="ECO:0000256" key="3">
    <source>
        <dbReference type="ARBA" id="ARBA00022692"/>
    </source>
</evidence>
<feature type="transmembrane region" description="Helical" evidence="9">
    <location>
        <begin position="98"/>
        <end position="116"/>
    </location>
</feature>
<evidence type="ECO:0000256" key="8">
    <source>
        <dbReference type="ARBA" id="ARBA00023214"/>
    </source>
</evidence>
<feature type="transmembrane region" description="Helical" evidence="9">
    <location>
        <begin position="440"/>
        <end position="469"/>
    </location>
</feature>
<dbReference type="Gene3D" id="1.10.3080.10">
    <property type="entry name" value="Clc chloride channel"/>
    <property type="match status" value="1"/>
</dbReference>
<organism evidence="10 11">
    <name type="scientific">Dinothrombium tinctorium</name>
    <dbReference type="NCBI Taxonomy" id="1965070"/>
    <lineage>
        <taxon>Eukaryota</taxon>
        <taxon>Metazoa</taxon>
        <taxon>Ecdysozoa</taxon>
        <taxon>Arthropoda</taxon>
        <taxon>Chelicerata</taxon>
        <taxon>Arachnida</taxon>
        <taxon>Acari</taxon>
        <taxon>Acariformes</taxon>
        <taxon>Trombidiformes</taxon>
        <taxon>Prostigmata</taxon>
        <taxon>Anystina</taxon>
        <taxon>Parasitengona</taxon>
        <taxon>Trombidioidea</taxon>
        <taxon>Trombidiidae</taxon>
        <taxon>Dinothrombium</taxon>
    </lineage>
</organism>
<evidence type="ECO:0000313" key="11">
    <source>
        <dbReference type="Proteomes" id="UP000285301"/>
    </source>
</evidence>
<comment type="subcellular location">
    <subcellularLocation>
        <location evidence="1">Membrane</location>
        <topology evidence="1">Multi-pass membrane protein</topology>
    </subcellularLocation>
</comment>
<keyword evidence="2" id="KW-0813">Transport</keyword>
<keyword evidence="11" id="KW-1185">Reference proteome</keyword>
<dbReference type="SUPFAM" id="SSF81340">
    <property type="entry name" value="Clc chloride channel"/>
    <property type="match status" value="1"/>
</dbReference>
<gene>
    <name evidence="10" type="ORF">B4U79_11520</name>
</gene>
<proteinExistence type="predicted"/>
<dbReference type="InterPro" id="IPR014743">
    <property type="entry name" value="Cl-channel_core"/>
</dbReference>
<dbReference type="Proteomes" id="UP000285301">
    <property type="component" value="Unassembled WGS sequence"/>
</dbReference>
<dbReference type="AlphaFoldDB" id="A0A443QG32"/>
<dbReference type="STRING" id="1965070.A0A443QG32"/>
<keyword evidence="3 9" id="KW-0812">Transmembrane</keyword>
<feature type="transmembrane region" description="Helical" evidence="9">
    <location>
        <begin position="315"/>
        <end position="337"/>
    </location>
</feature>
<feature type="non-terminal residue" evidence="10">
    <location>
        <position position="633"/>
    </location>
</feature>
<evidence type="ECO:0000256" key="1">
    <source>
        <dbReference type="ARBA" id="ARBA00004141"/>
    </source>
</evidence>
<dbReference type="EMBL" id="NCKU01008332">
    <property type="protein sequence ID" value="RWS01979.1"/>
    <property type="molecule type" value="Genomic_DNA"/>
</dbReference>
<dbReference type="PANTHER" id="PTHR45720:SF10">
    <property type="entry name" value="CHLORIDE CHANNEL PROTEIN 2"/>
    <property type="match status" value="1"/>
</dbReference>
<dbReference type="InterPro" id="IPR050970">
    <property type="entry name" value="Cl_channel_volt-gated"/>
</dbReference>
<keyword evidence="7 9" id="KW-0472">Membrane</keyword>
<evidence type="ECO:0000256" key="2">
    <source>
        <dbReference type="ARBA" id="ARBA00022448"/>
    </source>
</evidence>
<keyword evidence="6" id="KW-0406">Ion transport</keyword>
<keyword evidence="4" id="KW-0677">Repeat</keyword>
<evidence type="ECO:0000256" key="7">
    <source>
        <dbReference type="ARBA" id="ARBA00023136"/>
    </source>
</evidence>
<evidence type="ECO:0000313" key="10">
    <source>
        <dbReference type="EMBL" id="RWS01979.1"/>
    </source>
</evidence>
<comment type="caution">
    <text evidence="10">The sequence shown here is derived from an EMBL/GenBank/DDBJ whole genome shotgun (WGS) entry which is preliminary data.</text>
</comment>
<feature type="transmembrane region" description="Helical" evidence="9">
    <location>
        <begin position="56"/>
        <end position="78"/>
    </location>
</feature>
<evidence type="ECO:0000256" key="4">
    <source>
        <dbReference type="ARBA" id="ARBA00022737"/>
    </source>
</evidence>
<keyword evidence="8" id="KW-0868">Chloride</keyword>
<dbReference type="InterPro" id="IPR001807">
    <property type="entry name" value="ClC"/>
</dbReference>
<feature type="transmembrane region" description="Helical" evidence="9">
    <location>
        <begin position="382"/>
        <end position="406"/>
    </location>
</feature>
<sequence length="633" mass="70405">MESKENSVPSASRRRSSVLGYEQSLMFGCYREQLATFARYQAEKAKENCIKIFGDWILLTTLGMVIALLSFVMDIIIHELYALRNWLCDLSFYMPVQYSIWVAFTVICILTSAVIVKYISPQAAGSGVGEMKVVLRGVVLNEYLSTKTLIAKILGLPLVLGSGLPLGKEGPFVHISSMVANHILKIFGSISSESEYDSRFLEVIAVACAVGVAATFASPVGGVLYSIEIVSVFFAVRSYWQGFFAATWGALLWRLFTVWFQFEESITHIFKTEFRTENPYETLELIPFALLGILCGISAYVFVTIQKHIKYSLIYPILVTTIVALISFPSAGGQFYASWLSAEQSMHQLFSNITWGVNDNETVNPIIDNWRTPYTSIYTNTFLFFIMNLLIVALTSTMPVPLGLIVPSFKIGAGLGRCYGEWLAYFFPNGLNPHSNRTNLLVVGAYSVAGSAAFAGANTGALSSAVIAFEMTGQLTHLLPVIVCVICATIVAQYLGPSIYDSLIKLKKLPYLPPIMQSSSIAHKIFVEDFMKRDLLYVWEGATYRYIKHLLNSKKQLNIYPFVNNPDTLILLGTVNRFELQSLLEKHLDKDRMAEDFPKKRSQVDSESAIHGKKSNVINLIVPENECLSAAAI</sequence>
<feature type="transmembrane region" description="Helical" evidence="9">
    <location>
        <begin position="239"/>
        <end position="262"/>
    </location>
</feature>
<dbReference type="GO" id="GO:0005247">
    <property type="term" value="F:voltage-gated chloride channel activity"/>
    <property type="evidence" value="ECO:0007669"/>
    <property type="project" value="TreeGrafter"/>
</dbReference>
<dbReference type="GO" id="GO:0005886">
    <property type="term" value="C:plasma membrane"/>
    <property type="evidence" value="ECO:0007669"/>
    <property type="project" value="TreeGrafter"/>
</dbReference>